<evidence type="ECO:0000313" key="31">
    <source>
        <dbReference type="Proteomes" id="UP001224533"/>
    </source>
</evidence>
<dbReference type="SUPFAM" id="SSF143567">
    <property type="entry name" value="YkuJ-like"/>
    <property type="match status" value="1"/>
</dbReference>
<reference evidence="3" key="12">
    <citation type="submission" date="2021-09" db="EMBL/GenBank/DDBJ databases">
        <authorList>
            <person name="Gilroy R."/>
        </authorList>
    </citation>
    <scope>NUCLEOTIDE SEQUENCE</scope>
    <source>
        <strain evidence="3">CHK189-29639</strain>
    </source>
</reference>
<dbReference type="EMBL" id="VSTU01000007">
    <property type="protein sequence ID" value="MYZ66367.1"/>
    <property type="molecule type" value="Genomic_DNA"/>
</dbReference>
<reference evidence="19 20" key="3">
    <citation type="submission" date="2017-03" db="EMBL/GenBank/DDBJ databases">
        <title>Phylogenomics and comparative genomics of Lactobacillus salivarius, a mammalian gut commensal.</title>
        <authorList>
            <person name="Harris H.M."/>
        </authorList>
    </citation>
    <scope>NUCLEOTIDE SEQUENCE [LARGE SCALE GENOMIC DNA]</scope>
    <source>
        <strain evidence="12 19">JCM 1047</strain>
        <strain evidence="11 20">LMG 14477</strain>
    </source>
</reference>
<evidence type="ECO:0000313" key="19">
    <source>
        <dbReference type="Proteomes" id="UP000192575"/>
    </source>
</evidence>
<dbReference type="Proteomes" id="UP000471678">
    <property type="component" value="Unassembled WGS sequence"/>
</dbReference>
<evidence type="ECO:0000313" key="30">
    <source>
        <dbReference type="Proteomes" id="UP000471678"/>
    </source>
</evidence>
<evidence type="ECO:0000313" key="18">
    <source>
        <dbReference type="Proteomes" id="UP000029488"/>
    </source>
</evidence>
<dbReference type="Proteomes" id="UP000759256">
    <property type="component" value="Unassembled WGS sequence"/>
</dbReference>
<reference evidence="1 18" key="1">
    <citation type="journal article" date="2014" name="BMC Genomics">
        <title>Unusual genome complexity in Lactobacillus salivarius JCM1046.</title>
        <authorList>
            <person name="Raftis E.J."/>
            <person name="Forde B.M."/>
            <person name="Claesson M.J."/>
            <person name="O'Toole P.W."/>
        </authorList>
    </citation>
    <scope>NUCLEOTIDE SEQUENCE [LARGE SCALE GENOMIC DNA]</scope>
    <source>
        <strain evidence="1 18">JCM1046</strain>
    </source>
</reference>
<dbReference type="InterPro" id="IPR014904">
    <property type="entry name" value="YkuJ-like"/>
</dbReference>
<organism evidence="1 18">
    <name type="scientific">Ligilactobacillus salivarius</name>
    <dbReference type="NCBI Taxonomy" id="1624"/>
    <lineage>
        <taxon>Bacteria</taxon>
        <taxon>Bacillati</taxon>
        <taxon>Bacillota</taxon>
        <taxon>Bacilli</taxon>
        <taxon>Lactobacillales</taxon>
        <taxon>Lactobacillaceae</taxon>
        <taxon>Ligilactobacillus</taxon>
    </lineage>
</organism>
<sequence length="77" mass="8874">MENSQLVAIITRLDAMAKSDSDEVQVRRFEKNGSERGQVAYDPTTNTYTLEEMQTHQKFEFDDIDLAAIEIFDLLDD</sequence>
<reference evidence="15 24" key="7">
    <citation type="journal article" date="2018" name="Genome Announc.">
        <title>Fifty-Six Draft Genome Sequences of 10 Lactobacillus Species from 22 Commercial Dietary Supplements.</title>
        <authorList>
            <person name="Gangiredla J."/>
            <person name="Barnaba T.J."/>
            <person name="Mammel M.K."/>
            <person name="Lacher D.W."/>
            <person name="Elkins C.A."/>
            <person name="Lampel K.A."/>
            <person name="Whitehouse C.A."/>
            <person name="Tartera C."/>
        </authorList>
    </citation>
    <scope>NUCLEOTIDE SEQUENCE [LARGE SCALE GENOMIC DNA]</scope>
    <source>
        <strain evidence="15 24">DS11_12</strain>
    </source>
</reference>
<evidence type="ECO:0000313" key="17">
    <source>
        <dbReference type="EMBL" id="WHS17293.1"/>
    </source>
</evidence>
<reference evidence="2 21" key="4">
    <citation type="submission" date="2017-04" db="EMBL/GenBank/DDBJ databases">
        <title>Complete genome sequence of Lactobacillus salivarius ZLS006, a probiotic strain isolated from healthy piglet.</title>
        <authorList>
            <person name="Zhang D."/>
        </authorList>
    </citation>
    <scope>NUCLEOTIDE SEQUENCE [LARGE SCALE GENOMIC DNA]</scope>
    <source>
        <strain evidence="2 21">ZLS006</strain>
    </source>
</reference>
<dbReference type="Proteomes" id="UP000467635">
    <property type="component" value="Unassembled WGS sequence"/>
</dbReference>
<protein>
    <submittedName>
        <fullName evidence="15">DUF1797 domain-containing protein</fullName>
    </submittedName>
    <submittedName>
        <fullName evidence="6">DUF1797 family protein</fullName>
    </submittedName>
    <submittedName>
        <fullName evidence="3">YkuJ family protein</fullName>
    </submittedName>
</protein>
<evidence type="ECO:0000313" key="2">
    <source>
        <dbReference type="EMBL" id="ARU19795.1"/>
    </source>
</evidence>
<evidence type="ECO:0000313" key="6">
    <source>
        <dbReference type="EMBL" id="MSE06212.1"/>
    </source>
</evidence>
<dbReference type="KEGG" id="lsj:LSJ_0379"/>
<evidence type="ECO:0000313" key="9">
    <source>
        <dbReference type="EMBL" id="MYY73376.1"/>
    </source>
</evidence>
<evidence type="ECO:0000313" key="4">
    <source>
        <dbReference type="EMBL" id="MDF4187069.1"/>
    </source>
</evidence>
<dbReference type="EMBL" id="WKKX01000271">
    <property type="protein sequence ID" value="MSE08420.1"/>
    <property type="molecule type" value="Genomic_DNA"/>
</dbReference>
<evidence type="ECO:0000313" key="5">
    <source>
        <dbReference type="EMBL" id="MDN4833874.1"/>
    </source>
</evidence>
<dbReference type="Proteomes" id="UP001174888">
    <property type="component" value="Unassembled WGS sequence"/>
</dbReference>
<evidence type="ECO:0000313" key="24">
    <source>
        <dbReference type="Proteomes" id="UP000244552"/>
    </source>
</evidence>
<evidence type="ECO:0000313" key="26">
    <source>
        <dbReference type="Proteomes" id="UP000437575"/>
    </source>
</evidence>
<dbReference type="Proteomes" id="UP000437575">
    <property type="component" value="Unassembled WGS sequence"/>
</dbReference>
<reference evidence="14 23" key="2">
    <citation type="submission" date="2016-05" db="EMBL/GenBank/DDBJ databases">
        <authorList>
            <person name="Lee J.-Y."/>
            <person name="Kim E.B."/>
            <person name="Choi Y.-J."/>
        </authorList>
    </citation>
    <scope>NUCLEOTIDE SEQUENCE [LARGE SCALE GENOMIC DNA]</scope>
    <source>
        <strain evidence="14 23">KLA006</strain>
    </source>
</reference>
<dbReference type="EMBL" id="CP007646">
    <property type="protein sequence ID" value="AIR10119.1"/>
    <property type="molecule type" value="Genomic_DNA"/>
</dbReference>
<dbReference type="EMBL" id="JARKHV010000014">
    <property type="protein sequence ID" value="MDF4187069.1"/>
    <property type="molecule type" value="Genomic_DNA"/>
</dbReference>
<evidence type="ECO:0000313" key="22">
    <source>
        <dbReference type="Proteomes" id="UP000196255"/>
    </source>
</evidence>
<evidence type="ECO:0000313" key="8">
    <source>
        <dbReference type="EMBL" id="MYY65615.1"/>
    </source>
</evidence>
<evidence type="ECO:0000313" key="11">
    <source>
        <dbReference type="EMBL" id="OQQ85966.1"/>
    </source>
</evidence>
<reference evidence="26 27" key="9">
    <citation type="submission" date="2019-11" db="EMBL/GenBank/DDBJ databases">
        <title>Draft Genome Sequence of Plant Growth-Promoting Rhizosphere-Associated Bacteria.</title>
        <authorList>
            <person name="Vasilyev I.Y."/>
            <person name="Radchenko V."/>
            <person name="Ilnitskaya E.V."/>
        </authorList>
    </citation>
    <scope>NUCLEOTIDE SEQUENCE [LARGE SCALE GENOMIC DNA]</scope>
    <source>
        <strain evidence="7 27">VRA_01-1sq_f</strain>
        <strain evidence="6 26">VRA_1sq_f</strain>
    </source>
</reference>
<reference evidence="5" key="15">
    <citation type="submission" date="2023-07" db="EMBL/GenBank/DDBJ databases">
        <title>Complete genome sequence of Ligilactobacillus salivarius SRCM217594 isolated from Gallus gallus domesticus feces.</title>
        <authorList>
            <person name="Yang H.-G."/>
            <person name="Ryu M.-S."/>
            <person name="Ha G.-S."/>
            <person name="Yang H.-J."/>
            <person name="Jeong D.-Y."/>
        </authorList>
    </citation>
    <scope>NUCLEOTIDE SEQUENCE</scope>
    <source>
        <strain evidence="5">SRCM217594</strain>
    </source>
</reference>
<dbReference type="Proteomes" id="UP000244552">
    <property type="component" value="Unassembled WGS sequence"/>
</dbReference>
<evidence type="ECO:0000313" key="20">
    <source>
        <dbReference type="Proteomes" id="UP000192638"/>
    </source>
</evidence>
<dbReference type="Proteomes" id="UP000245607">
    <property type="component" value="Unassembled WGS sequence"/>
</dbReference>
<reference evidence="28 29" key="10">
    <citation type="journal article" date="2020" name="Food Funct.">
        <title>Screening of Lactobacillus salivarius strains from the feces of Chinese populations and the evaluation of their effects against intestinal inflammation in mice.</title>
        <authorList>
            <person name="Zhai Q."/>
            <person name="Shen X."/>
            <person name="Cen S."/>
            <person name="Zhang C."/>
            <person name="Tian F."/>
            <person name="Zhao J."/>
            <person name="Zhang H."/>
            <person name="Xue Y."/>
            <person name="Chen W."/>
        </authorList>
    </citation>
    <scope>NUCLEOTIDE SEQUENCE [LARGE SCALE GENOMIC DNA]</scope>
    <source>
        <strain evidence="8 30">FYNDL5_1.scaf</strain>
        <strain evidence="10 29">FZJTZ28M4.scaf</strain>
        <strain evidence="9 28">FZJTZ9M6.scaf</strain>
    </source>
</reference>
<evidence type="ECO:0000313" key="21">
    <source>
        <dbReference type="Proteomes" id="UP000195378"/>
    </source>
</evidence>
<dbReference type="Gene3D" id="3.30.720.20">
    <property type="entry name" value="Protein of unknown function DUF1797"/>
    <property type="match status" value="1"/>
</dbReference>
<evidence type="ECO:0000313" key="25">
    <source>
        <dbReference type="Proteomes" id="UP000245607"/>
    </source>
</evidence>
<evidence type="ECO:0000313" key="27">
    <source>
        <dbReference type="Proteomes" id="UP000467635"/>
    </source>
</evidence>
<evidence type="ECO:0000313" key="23">
    <source>
        <dbReference type="Proteomes" id="UP000218139"/>
    </source>
</evidence>
<name>A0A089QAK5_9LACO</name>
<dbReference type="EMBL" id="CP020858">
    <property type="protein sequence ID" value="ARU19795.1"/>
    <property type="molecule type" value="Genomic_DNA"/>
</dbReference>
<dbReference type="Proteomes" id="UP000029488">
    <property type="component" value="Chromosome"/>
</dbReference>
<dbReference type="Proteomes" id="UP000196255">
    <property type="component" value="Unassembled WGS sequence"/>
</dbReference>
<evidence type="ECO:0000313" key="14">
    <source>
        <dbReference type="EMBL" id="PAY44079.1"/>
    </source>
</evidence>
<dbReference type="Proteomes" id="UP000218139">
    <property type="component" value="Unassembled WGS sequence"/>
</dbReference>
<dbReference type="RefSeq" id="WP_003699512.1">
    <property type="nucleotide sequence ID" value="NZ_CABMGV010000001.1"/>
</dbReference>
<dbReference type="Proteomes" id="UP000471300">
    <property type="component" value="Unassembled WGS sequence"/>
</dbReference>
<evidence type="ECO:0000313" key="10">
    <source>
        <dbReference type="EMBL" id="MYZ66367.1"/>
    </source>
</evidence>
<dbReference type="AlphaFoldDB" id="A0A089QAK5"/>
<dbReference type="EMBL" id="JAUIQT010000001">
    <property type="protein sequence ID" value="MDN4833874.1"/>
    <property type="molecule type" value="Genomic_DNA"/>
</dbReference>
<dbReference type="EMBL" id="NBEF01000011">
    <property type="protein sequence ID" value="OQQ91798.1"/>
    <property type="molecule type" value="Genomic_DNA"/>
</dbReference>
<evidence type="ECO:0000313" key="29">
    <source>
        <dbReference type="Proteomes" id="UP000471300"/>
    </source>
</evidence>
<dbReference type="EMBL" id="DYVK01000094">
    <property type="protein sequence ID" value="HJG16338.1"/>
    <property type="molecule type" value="Genomic_DNA"/>
</dbReference>
<dbReference type="EMBL" id="NBEB01000024">
    <property type="protein sequence ID" value="OQQ85966.1"/>
    <property type="molecule type" value="Genomic_DNA"/>
</dbReference>
<evidence type="ECO:0000313" key="13">
    <source>
        <dbReference type="EMBL" id="OUN16509.1"/>
    </source>
</evidence>
<proteinExistence type="predicted"/>
<dbReference type="GeneID" id="89465074"/>
<dbReference type="Proteomes" id="UP001224533">
    <property type="component" value="Chromosome"/>
</dbReference>
<dbReference type="EMBL" id="QFAS01000007">
    <property type="protein sequence ID" value="PWG51891.1"/>
    <property type="molecule type" value="Genomic_DNA"/>
</dbReference>
<reference evidence="22" key="5">
    <citation type="submission" date="2017-04" db="EMBL/GenBank/DDBJ databases">
        <title>Function of individual gut microbiota members based on whole genome sequencing of pure cultures obtained from chicken caecum.</title>
        <authorList>
            <person name="Medvecky M."/>
            <person name="Cejkova D."/>
            <person name="Polansky O."/>
            <person name="Karasova D."/>
            <person name="Kubasova T."/>
            <person name="Cizek A."/>
            <person name="Rychlik I."/>
        </authorList>
    </citation>
    <scope>NUCLEOTIDE SEQUENCE [LARGE SCALE GENOMIC DNA]</scope>
    <source>
        <strain evidence="22">An84</strain>
    </source>
</reference>
<evidence type="ECO:0000313" key="16">
    <source>
        <dbReference type="EMBL" id="PWG51891.1"/>
    </source>
</evidence>
<dbReference type="Proteomes" id="UP000192575">
    <property type="component" value="Unassembled WGS sequence"/>
</dbReference>
<reference evidence="3" key="11">
    <citation type="journal article" date="2021" name="PeerJ">
        <title>Extensive microbial diversity within the chicken gut microbiome revealed by metagenomics and culture.</title>
        <authorList>
            <person name="Gilroy R."/>
            <person name="Ravi A."/>
            <person name="Getino M."/>
            <person name="Pursley I."/>
            <person name="Horton D.L."/>
            <person name="Alikhan N.F."/>
            <person name="Baker D."/>
            <person name="Gharbi K."/>
            <person name="Hall N."/>
            <person name="Watson M."/>
            <person name="Adriaenssens E.M."/>
            <person name="Foster-Nyarko E."/>
            <person name="Jarju S."/>
            <person name="Secka A."/>
            <person name="Antonio M."/>
            <person name="Oren A."/>
            <person name="Chaudhuri R.R."/>
            <person name="La Ragione R."/>
            <person name="Hildebrand F."/>
            <person name="Pallen M.J."/>
        </authorList>
    </citation>
    <scope>NUCLEOTIDE SEQUENCE</scope>
    <source>
        <strain evidence="3">CHK189-29639</strain>
    </source>
</reference>
<dbReference type="PIRSF" id="PIRSF037356">
    <property type="entry name" value="DUF1797"/>
    <property type="match status" value="1"/>
</dbReference>
<evidence type="ECO:0000313" key="15">
    <source>
        <dbReference type="EMBL" id="PTR94734.1"/>
    </source>
</evidence>
<evidence type="ECO:0000313" key="1">
    <source>
        <dbReference type="EMBL" id="AIR10119.1"/>
    </source>
</evidence>
<reference evidence="17 31" key="13">
    <citation type="submission" date="2022-12" db="EMBL/GenBank/DDBJ databases">
        <title>Assessment of beneficial effects and identification of host adaptation-associated genes of Ligilactobacillus salivarius isolated from Meles meles.</title>
        <authorList>
            <person name="Wang Y."/>
        </authorList>
    </citation>
    <scope>NUCLEOTIDE SEQUENCE [LARGE SCALE GENOMIC DNA]</scope>
    <source>
        <strain evidence="17 31">S35</strain>
    </source>
</reference>
<dbReference type="EMBL" id="QAGV01000011">
    <property type="protein sequence ID" value="PTR94734.1"/>
    <property type="molecule type" value="Genomic_DNA"/>
</dbReference>
<dbReference type="Proteomes" id="UP001213566">
    <property type="component" value="Unassembled WGS sequence"/>
</dbReference>
<dbReference type="Proteomes" id="UP000192638">
    <property type="component" value="Unassembled WGS sequence"/>
</dbReference>
<reference evidence="13" key="6">
    <citation type="journal article" date="2018" name="BMC Genomics">
        <title>Whole genome sequencing and function prediction of 133 gut anaerobes isolated from chicken caecum in pure cultures.</title>
        <authorList>
            <person name="Medvecky M."/>
            <person name="Cejkova D."/>
            <person name="Polansky O."/>
            <person name="Karasova D."/>
            <person name="Kubasova T."/>
            <person name="Cizek A."/>
            <person name="Rychlik I."/>
        </authorList>
    </citation>
    <scope>NUCLEOTIDE SEQUENCE</scope>
    <source>
        <strain evidence="13">An84</strain>
    </source>
</reference>
<evidence type="ECO:0000313" key="28">
    <source>
        <dbReference type="Proteomes" id="UP000470980"/>
    </source>
</evidence>
<dbReference type="EMBL" id="WKKZ01000700">
    <property type="protein sequence ID" value="MSE06212.1"/>
    <property type="molecule type" value="Genomic_DNA"/>
</dbReference>
<evidence type="ECO:0000313" key="3">
    <source>
        <dbReference type="EMBL" id="HJG16338.1"/>
    </source>
</evidence>
<gene>
    <name evidence="14" type="ORF">A8C52_11065</name>
    <name evidence="13" type="ORF">B5G36_09990</name>
    <name evidence="12" type="ORF">B6U56_01915</name>
    <name evidence="11" type="ORF">B6U60_01640</name>
    <name evidence="2" type="ORF">B7R82_07435</name>
    <name evidence="16" type="ORF">DB362_06385</name>
    <name evidence="15" type="ORF">DBP89_08450</name>
    <name evidence="10" type="ORF">FYL06_05335</name>
    <name evidence="9" type="ORF">FYL10_06860</name>
    <name evidence="8" type="ORF">FYL25_09465</name>
    <name evidence="7" type="ORF">GKC33_06795</name>
    <name evidence="6" type="ORF">GKC34_10610</name>
    <name evidence="3" type="ORF">K8V06_09425</name>
    <name evidence="1" type="ORF">LSJ_0379</name>
    <name evidence="17" type="ORF">O2U02_07440</name>
    <name evidence="4" type="ORF">PV940_08600</name>
    <name evidence="5" type="ORF">QYC35_06635</name>
</gene>
<dbReference type="EMBL" id="NFHF01000037">
    <property type="protein sequence ID" value="OUN16509.1"/>
    <property type="molecule type" value="Genomic_DNA"/>
</dbReference>
<dbReference type="Pfam" id="PF08796">
    <property type="entry name" value="DUF1797"/>
    <property type="match status" value="1"/>
</dbReference>
<dbReference type="EMBL" id="VSUB01000015">
    <property type="protein sequence ID" value="MYY65615.1"/>
    <property type="molecule type" value="Genomic_DNA"/>
</dbReference>
<reference evidence="16 25" key="8">
    <citation type="submission" date="2018-05" db="EMBL/GenBank/DDBJ databases">
        <title>Lactobacillus salivarius genome sequencing and assembly.</title>
        <authorList>
            <person name="Audisio C."/>
            <person name="Albarracin L."/>
            <person name="Torres M.J."/>
            <person name="Hebert E.M."/>
            <person name="Saavedra L."/>
        </authorList>
    </citation>
    <scope>NUCLEOTIDE SEQUENCE [LARGE SCALE GENOMIC DNA]</scope>
    <source>
        <strain evidence="16 25">A3iob</strain>
    </source>
</reference>
<evidence type="ECO:0000313" key="7">
    <source>
        <dbReference type="EMBL" id="MSE08420.1"/>
    </source>
</evidence>
<accession>A0A089QAK5</accession>
<dbReference type="InterPro" id="IPR038073">
    <property type="entry name" value="YkuJ-like_sf"/>
</dbReference>
<evidence type="ECO:0000313" key="12">
    <source>
        <dbReference type="EMBL" id="OQQ91798.1"/>
    </source>
</evidence>
<dbReference type="EMBL" id="CP114509">
    <property type="protein sequence ID" value="WHS17293.1"/>
    <property type="molecule type" value="Genomic_DNA"/>
</dbReference>
<dbReference type="Proteomes" id="UP000195378">
    <property type="component" value="Chromosome"/>
</dbReference>
<dbReference type="EMBL" id="VSTR01000010">
    <property type="protein sequence ID" value="MYY73376.1"/>
    <property type="molecule type" value="Genomic_DNA"/>
</dbReference>
<reference evidence="4" key="14">
    <citation type="submission" date="2023-02" db="EMBL/GenBank/DDBJ databases">
        <title>Draft Whole-Genome Sequences of competitive exclusion Lactobacillus salivarius strains for Poultry.</title>
        <authorList>
            <person name="Ma L.M."/>
            <person name="Lopez-Guerra N."/>
            <person name="Zhang G."/>
        </authorList>
    </citation>
    <scope>NUCLEOTIDE SEQUENCE</scope>
    <source>
        <strain evidence="4">Salm-9</strain>
    </source>
</reference>
<dbReference type="Proteomes" id="UP000470980">
    <property type="component" value="Unassembled WGS sequence"/>
</dbReference>
<dbReference type="EMBL" id="LXZO01000136">
    <property type="protein sequence ID" value="PAY44079.1"/>
    <property type="molecule type" value="Genomic_DNA"/>
</dbReference>